<keyword evidence="1" id="KW-0812">Transmembrane</keyword>
<evidence type="ECO:0000256" key="1">
    <source>
        <dbReference type="SAM" id="Phobius"/>
    </source>
</evidence>
<evidence type="ECO:0000313" key="3">
    <source>
        <dbReference type="Proteomes" id="UP001519343"/>
    </source>
</evidence>
<dbReference type="Proteomes" id="UP001519343">
    <property type="component" value="Unassembled WGS sequence"/>
</dbReference>
<comment type="caution">
    <text evidence="2">The sequence shown here is derived from an EMBL/GenBank/DDBJ whole genome shotgun (WGS) entry which is preliminary data.</text>
</comment>
<reference evidence="2 3" key="1">
    <citation type="submission" date="2021-03" db="EMBL/GenBank/DDBJ databases">
        <title>Genomic Encyclopedia of Type Strains, Phase IV (KMG-IV): sequencing the most valuable type-strain genomes for metagenomic binning, comparative biology and taxonomic classification.</title>
        <authorList>
            <person name="Goeker M."/>
        </authorList>
    </citation>
    <scope>NUCLEOTIDE SEQUENCE [LARGE SCALE GENOMIC DNA]</scope>
    <source>
        <strain evidence="2 3">DSM 24738</strain>
    </source>
</reference>
<feature type="transmembrane region" description="Helical" evidence="1">
    <location>
        <begin position="54"/>
        <end position="72"/>
    </location>
</feature>
<proteinExistence type="predicted"/>
<keyword evidence="1" id="KW-1133">Transmembrane helix</keyword>
<feature type="transmembrane region" description="Helical" evidence="1">
    <location>
        <begin position="12"/>
        <end position="42"/>
    </location>
</feature>
<gene>
    <name evidence="2" type="ORF">J2Z37_001715</name>
</gene>
<dbReference type="EMBL" id="JAGGKT010000003">
    <property type="protein sequence ID" value="MBP1931714.1"/>
    <property type="molecule type" value="Genomic_DNA"/>
</dbReference>
<accession>A0ABS4GN77</accession>
<keyword evidence="1" id="KW-0472">Membrane</keyword>
<sequence>MPGVSIRISIHHVAVITAVLTLWLTVVMVQGVVMVVFVMLIVSVCRASHFVRTLASTMRFFTALLTFFPSHIRLPL</sequence>
<evidence type="ECO:0000313" key="2">
    <source>
        <dbReference type="EMBL" id="MBP1931714.1"/>
    </source>
</evidence>
<name>A0ABS4GN77_9BACL</name>
<keyword evidence="3" id="KW-1185">Reference proteome</keyword>
<organism evidence="2 3">
    <name type="scientific">Ammoniphilus resinae</name>
    <dbReference type="NCBI Taxonomy" id="861532"/>
    <lineage>
        <taxon>Bacteria</taxon>
        <taxon>Bacillati</taxon>
        <taxon>Bacillota</taxon>
        <taxon>Bacilli</taxon>
        <taxon>Bacillales</taxon>
        <taxon>Paenibacillaceae</taxon>
        <taxon>Aneurinibacillus group</taxon>
        <taxon>Ammoniphilus</taxon>
    </lineage>
</organism>
<protein>
    <submittedName>
        <fullName evidence="2">Uncharacterized protein</fullName>
    </submittedName>
</protein>